<dbReference type="AlphaFoldDB" id="A0AAC8TG76"/>
<dbReference type="CDD" id="cd00063">
    <property type="entry name" value="FN3"/>
    <property type="match status" value="2"/>
</dbReference>
<dbReference type="Gene3D" id="2.60.40.380">
    <property type="entry name" value="Purple acid phosphatase-like, N-terminal"/>
    <property type="match status" value="1"/>
</dbReference>
<reference evidence="5 7" key="2">
    <citation type="submission" date="2018-08" db="EMBL/GenBank/DDBJ databases">
        <title>Genomic Encyclopedia of Archaeal and Bacterial Type Strains, Phase II (KMG-II): from individual species to whole genera.</title>
        <authorList>
            <person name="Goeker M."/>
        </authorList>
    </citation>
    <scope>NUCLEOTIDE SEQUENCE [LARGE SCALE GENOMIC DNA]</scope>
    <source>
        <strain evidence="5 7">DSM 2261</strain>
    </source>
</reference>
<evidence type="ECO:0000313" key="5">
    <source>
        <dbReference type="EMBL" id="REG37094.1"/>
    </source>
</evidence>
<sequence>MYWRYGAALLVSLASTPALALLGLDSTPPTVTIVKPASGVAVSGQAALEVRADDGLLGSGVSRVEYQIDTAEGVWTALSGSLLSTTYRGTWNTLVVADGSHSVYVRAIDGDGNQRLVYAVAVVANPPAAPTGVKVAAQVGASNGGYLDLSWSSNTEMDLVGYNVYRSTTSGGPYTKVAGTSVSFLRDPGLSNGTPYYYVVAAVDVAGNESPRSGEVSGTPTDTRAPLASGMTAVAGPTSADIGWTTDEPASSQVEYGTSSALGSATGVDPARTTSHGVSLTGLQPNRTYFYRVRSVDASGNAGVSQVLSFSTGVDLPPTVSIVNVAEGAVLQGPITLQAQAGDDFGVSKVEYTVGGLVWNVMGFNSLTGFYEVRLDTNTLGEGAQVIGVRASDSARQVVQTAVNVTVDRGAPVVDLISPVVDAHLAGGVDQLVQVSATDSGSGVTAVEWQLYAVPLGVELEEAPQPDPALWQPLTLNAQSGMYETNWLAPTVVVEQVIYLYARATDGLGKSTTFVREVTVLATGRDFVFTGSGGQELSGTVAIAPDTVNGGNRIGLQLIGRFVTPGGRYRLTVSGEGASHTVEFTADARGRGVAEVEEATGMTDVFSATLTPSGPGF</sequence>
<dbReference type="InterPro" id="IPR015914">
    <property type="entry name" value="PAPs_N"/>
</dbReference>
<feature type="domain" description="Fibronectin type-III" evidence="3">
    <location>
        <begin position="225"/>
        <end position="315"/>
    </location>
</feature>
<evidence type="ECO:0000313" key="6">
    <source>
        <dbReference type="Proteomes" id="UP000035579"/>
    </source>
</evidence>
<dbReference type="Pfam" id="PF16656">
    <property type="entry name" value="Pur_ac_phosph_N"/>
    <property type="match status" value="1"/>
</dbReference>
<dbReference type="InterPro" id="IPR036116">
    <property type="entry name" value="FN3_sf"/>
</dbReference>
<dbReference type="Proteomes" id="UP000035579">
    <property type="component" value="Chromosome"/>
</dbReference>
<feature type="domain" description="Fibronectin type-III" evidence="3">
    <location>
        <begin position="129"/>
        <end position="223"/>
    </location>
</feature>
<keyword evidence="2" id="KW-0732">Signal</keyword>
<feature type="chain" id="PRO_5041905325" evidence="2">
    <location>
        <begin position="21"/>
        <end position="617"/>
    </location>
</feature>
<evidence type="ECO:0000313" key="4">
    <source>
        <dbReference type="EMBL" id="AKJ04862.1"/>
    </source>
</evidence>
<feature type="signal peptide" evidence="2">
    <location>
        <begin position="1"/>
        <end position="20"/>
    </location>
</feature>
<feature type="region of interest" description="Disordered" evidence="1">
    <location>
        <begin position="209"/>
        <end position="228"/>
    </location>
</feature>
<proteinExistence type="predicted"/>
<dbReference type="GO" id="GO:0046872">
    <property type="term" value="F:metal ion binding"/>
    <property type="evidence" value="ECO:0007669"/>
    <property type="project" value="InterPro"/>
</dbReference>
<evidence type="ECO:0000256" key="1">
    <source>
        <dbReference type="SAM" id="MobiDB-lite"/>
    </source>
</evidence>
<dbReference type="EMBL" id="QUMU01000001">
    <property type="protein sequence ID" value="REG37094.1"/>
    <property type="molecule type" value="Genomic_DNA"/>
</dbReference>
<dbReference type="Gene3D" id="2.60.40.10">
    <property type="entry name" value="Immunoglobulins"/>
    <property type="match status" value="4"/>
</dbReference>
<dbReference type="Pfam" id="PF17957">
    <property type="entry name" value="Big_7"/>
    <property type="match status" value="2"/>
</dbReference>
<dbReference type="InterPro" id="IPR003961">
    <property type="entry name" value="FN3_dom"/>
</dbReference>
<reference evidence="4 6" key="1">
    <citation type="submission" date="2015-05" db="EMBL/GenBank/DDBJ databases">
        <title>Genome assembly of Archangium gephyra DSM 2261.</title>
        <authorList>
            <person name="Sharma G."/>
            <person name="Subramanian S."/>
        </authorList>
    </citation>
    <scope>NUCLEOTIDE SEQUENCE [LARGE SCALE GENOMIC DNA]</scope>
    <source>
        <strain evidence="4 6">DSM 2261</strain>
    </source>
</reference>
<dbReference type="Proteomes" id="UP000256345">
    <property type="component" value="Unassembled WGS sequence"/>
</dbReference>
<dbReference type="EMBL" id="CP011509">
    <property type="protein sequence ID" value="AKJ04862.1"/>
    <property type="molecule type" value="Genomic_DNA"/>
</dbReference>
<dbReference type="KEGG" id="age:AA314_06488"/>
<evidence type="ECO:0000313" key="7">
    <source>
        <dbReference type="Proteomes" id="UP000256345"/>
    </source>
</evidence>
<evidence type="ECO:0000259" key="3">
    <source>
        <dbReference type="PROSITE" id="PS50853"/>
    </source>
</evidence>
<protein>
    <submittedName>
        <fullName evidence="4">Endo-1,4-beta-xylanase A</fullName>
    </submittedName>
    <submittedName>
        <fullName evidence="5">Purple acid phosphatase-like protein</fullName>
    </submittedName>
</protein>
<dbReference type="SUPFAM" id="SSF49265">
    <property type="entry name" value="Fibronectin type III"/>
    <property type="match status" value="1"/>
</dbReference>
<gene>
    <name evidence="4" type="ORF">AA314_06488</name>
    <name evidence="5" type="ORF">ATI61_10170</name>
</gene>
<dbReference type="InterPro" id="IPR013783">
    <property type="entry name" value="Ig-like_fold"/>
</dbReference>
<evidence type="ECO:0000256" key="2">
    <source>
        <dbReference type="SAM" id="SignalP"/>
    </source>
</evidence>
<name>A0AAC8TG76_9BACT</name>
<keyword evidence="7" id="KW-1185">Reference proteome</keyword>
<accession>A0AAC8TG76</accession>
<dbReference type="SMART" id="SM00060">
    <property type="entry name" value="FN3"/>
    <property type="match status" value="2"/>
</dbReference>
<organism evidence="4 6">
    <name type="scientific">Archangium gephyra</name>
    <dbReference type="NCBI Taxonomy" id="48"/>
    <lineage>
        <taxon>Bacteria</taxon>
        <taxon>Pseudomonadati</taxon>
        <taxon>Myxococcota</taxon>
        <taxon>Myxococcia</taxon>
        <taxon>Myxococcales</taxon>
        <taxon>Cystobacterineae</taxon>
        <taxon>Archangiaceae</taxon>
        <taxon>Archangium</taxon>
    </lineage>
</organism>
<dbReference type="GO" id="GO:0003993">
    <property type="term" value="F:acid phosphatase activity"/>
    <property type="evidence" value="ECO:0007669"/>
    <property type="project" value="InterPro"/>
</dbReference>
<dbReference type="PROSITE" id="PS50853">
    <property type="entry name" value="FN3"/>
    <property type="match status" value="2"/>
</dbReference>
<dbReference type="RefSeq" id="WP_047858547.1">
    <property type="nucleotide sequence ID" value="NZ_CP011509.1"/>
</dbReference>